<gene>
    <name evidence="5" type="ORF">Tco_1028786</name>
</gene>
<feature type="coiled-coil region" evidence="2">
    <location>
        <begin position="467"/>
        <end position="494"/>
    </location>
</feature>
<feature type="compositionally biased region" description="Basic and acidic residues" evidence="3">
    <location>
        <begin position="679"/>
        <end position="695"/>
    </location>
</feature>
<evidence type="ECO:0000256" key="3">
    <source>
        <dbReference type="SAM" id="MobiDB-lite"/>
    </source>
</evidence>
<dbReference type="InterPro" id="IPR036875">
    <property type="entry name" value="Znf_CCHC_sf"/>
</dbReference>
<dbReference type="PANTHER" id="PTHR35317:SF23">
    <property type="entry name" value="OS04G0629600 PROTEIN"/>
    <property type="match status" value="1"/>
</dbReference>
<organism evidence="5 6">
    <name type="scientific">Tanacetum coccineum</name>
    <dbReference type="NCBI Taxonomy" id="301880"/>
    <lineage>
        <taxon>Eukaryota</taxon>
        <taxon>Viridiplantae</taxon>
        <taxon>Streptophyta</taxon>
        <taxon>Embryophyta</taxon>
        <taxon>Tracheophyta</taxon>
        <taxon>Spermatophyta</taxon>
        <taxon>Magnoliopsida</taxon>
        <taxon>eudicotyledons</taxon>
        <taxon>Gunneridae</taxon>
        <taxon>Pentapetalae</taxon>
        <taxon>asterids</taxon>
        <taxon>campanulids</taxon>
        <taxon>Asterales</taxon>
        <taxon>Asteraceae</taxon>
        <taxon>Asteroideae</taxon>
        <taxon>Anthemideae</taxon>
        <taxon>Anthemidinae</taxon>
        <taxon>Tanacetum</taxon>
    </lineage>
</organism>
<dbReference type="Pfam" id="PF14223">
    <property type="entry name" value="Retrotran_gag_2"/>
    <property type="match status" value="1"/>
</dbReference>
<keyword evidence="1" id="KW-0863">Zinc-finger</keyword>
<protein>
    <submittedName>
        <fullName evidence="5">Ribonuclease H-like domain-containing protein</fullName>
    </submittedName>
</protein>
<evidence type="ECO:0000256" key="1">
    <source>
        <dbReference type="PROSITE-ProRule" id="PRU00047"/>
    </source>
</evidence>
<feature type="domain" description="CCHC-type" evidence="4">
    <location>
        <begin position="335"/>
        <end position="349"/>
    </location>
</feature>
<keyword evidence="6" id="KW-1185">Reference proteome</keyword>
<feature type="region of interest" description="Disordered" evidence="3">
    <location>
        <begin position="679"/>
        <end position="701"/>
    </location>
</feature>
<evidence type="ECO:0000313" key="5">
    <source>
        <dbReference type="EMBL" id="GJT69500.1"/>
    </source>
</evidence>
<dbReference type="SUPFAM" id="SSF57756">
    <property type="entry name" value="Retrovirus zinc finger-like domains"/>
    <property type="match status" value="1"/>
</dbReference>
<reference evidence="5" key="1">
    <citation type="journal article" date="2022" name="Int. J. Mol. Sci.">
        <title>Draft Genome of Tanacetum Coccineum: Genomic Comparison of Closely Related Tanacetum-Family Plants.</title>
        <authorList>
            <person name="Yamashiro T."/>
            <person name="Shiraishi A."/>
            <person name="Nakayama K."/>
            <person name="Satake H."/>
        </authorList>
    </citation>
    <scope>NUCLEOTIDE SEQUENCE</scope>
</reference>
<comment type="caution">
    <text evidence="5">The sequence shown here is derived from an EMBL/GenBank/DDBJ whole genome shotgun (WGS) entry which is preliminary data.</text>
</comment>
<dbReference type="PANTHER" id="PTHR35317">
    <property type="entry name" value="OS04G0629600 PROTEIN"/>
    <property type="match status" value="1"/>
</dbReference>
<reference evidence="5" key="2">
    <citation type="submission" date="2022-01" db="EMBL/GenBank/DDBJ databases">
        <authorList>
            <person name="Yamashiro T."/>
            <person name="Shiraishi A."/>
            <person name="Satake H."/>
            <person name="Nakayama K."/>
        </authorList>
    </citation>
    <scope>NUCLEOTIDE SEQUENCE</scope>
</reference>
<proteinExistence type="predicted"/>
<evidence type="ECO:0000259" key="4">
    <source>
        <dbReference type="PROSITE" id="PS50158"/>
    </source>
</evidence>
<feature type="region of interest" description="Disordered" evidence="3">
    <location>
        <begin position="605"/>
        <end position="628"/>
    </location>
</feature>
<name>A0ABQ5G1L1_9ASTR</name>
<evidence type="ECO:0000313" key="6">
    <source>
        <dbReference type="Proteomes" id="UP001151760"/>
    </source>
</evidence>
<sequence length="701" mass="79661">MESQSETTQTVSALKLPVLKTGDYDLWSMRMEQYLTHTDYALWEVIVNGDAPAIASASAEGPIPPKTAEQKLARKNELKAKSTLLLAIPDEHLLKFHGIKDAKTLWEAIKARFGGNKESKKMQKTIIKQQYENFTASRSEGLDNTYDRFQKLISQLEIHGEVISQEDANLKLLRSLPLAWNNISLIMRNKYDLDTMSMDDLYNNLKVYEAEIKSQSSSSSNSQNVVFVSSEKTSSTNEAVNTAHEVSTASSQGQASSSTYAYDVMFSFFFNQSNSTQLENEDLEQIDIDDLEEMDLKWQVAMLTMRVKRFLKMTGRNPNFNGKEIVGFDKTKFECYNCHRRGYFARECRAPRNQGNRNRDAPRRIVLVETPANALVVQDGLGSSSSSSSNTEVQNCSKECLESYQSLQKQFDQQREVLSKANLEIIAYQLGLESLEARIVLHQKNEVVYEEDIAFLKYDVKVRDNSITELKNQLAEALREKDDLKLKLEKFETSSMKLNKLINSQISVNNKSGVGFDSQINDNELHDCHLNKSEVFESISDSSVNEIEEENNQVNDRFKKVEGYHAVPPPYTGNYMPSRPDLSFAGLDDSVYKTNVSETITSVPRIESTASKSSKGSLEQPKDVRPSAPIIEEWESDSDDDCVIRPSFEQNKPSYAKINFVKSDENTRKSVIEQHTYRQAENLRKSQSPRVDKRNWNGLMT</sequence>
<keyword evidence="2" id="KW-0175">Coiled coil</keyword>
<feature type="compositionally biased region" description="Polar residues" evidence="3">
    <location>
        <begin position="605"/>
        <end position="617"/>
    </location>
</feature>
<dbReference type="EMBL" id="BQNB010017993">
    <property type="protein sequence ID" value="GJT69500.1"/>
    <property type="molecule type" value="Genomic_DNA"/>
</dbReference>
<dbReference type="Proteomes" id="UP001151760">
    <property type="component" value="Unassembled WGS sequence"/>
</dbReference>
<keyword evidence="1" id="KW-0479">Metal-binding</keyword>
<accession>A0ABQ5G1L1</accession>
<dbReference type="PROSITE" id="PS50158">
    <property type="entry name" value="ZF_CCHC"/>
    <property type="match status" value="1"/>
</dbReference>
<keyword evidence="1" id="KW-0862">Zinc</keyword>
<evidence type="ECO:0000256" key="2">
    <source>
        <dbReference type="SAM" id="Coils"/>
    </source>
</evidence>
<dbReference type="InterPro" id="IPR001878">
    <property type="entry name" value="Znf_CCHC"/>
</dbReference>